<keyword evidence="3" id="KW-1185">Reference proteome</keyword>
<organism evidence="2 3">
    <name type="scientific">Cryomyces minteri</name>
    <dbReference type="NCBI Taxonomy" id="331657"/>
    <lineage>
        <taxon>Eukaryota</taxon>
        <taxon>Fungi</taxon>
        <taxon>Dikarya</taxon>
        <taxon>Ascomycota</taxon>
        <taxon>Pezizomycotina</taxon>
        <taxon>Dothideomycetes</taxon>
        <taxon>Dothideomycetes incertae sedis</taxon>
        <taxon>Cryomyces</taxon>
    </lineage>
</organism>
<dbReference type="Proteomes" id="UP000308768">
    <property type="component" value="Unassembled WGS sequence"/>
</dbReference>
<sequence>MPYKITLTVINVASCYWSLYKYAKYFAKRHPKIIEDEKAVEVVLRLEESGAEAAATVLDKETGLPKPSVEGGRRMTITAVGTRLSVVEHNAGLEPQISRVTSRRSSRGGRRPSRARRSNSIANRYSISYDTKHSFDRPTYGDEIEPDSELARRLRAMEQRQQSVPRSVPGPKPTTAAVDFAAGNFTAGSFGAPSPASPVERVHENFEFGPSDFTSHLEQVREDVEEPDDEFPRPFNTAAVDLGSASPSPFDRLHEALSLGPRSPLEQVLEDVELGPTDNRRRTSFARSPV</sequence>
<feature type="region of interest" description="Disordered" evidence="1">
    <location>
        <begin position="95"/>
        <end position="123"/>
    </location>
</feature>
<dbReference type="STRING" id="331657.A0A4U0XG51"/>
<dbReference type="AlphaFoldDB" id="A0A4U0XG51"/>
<accession>A0A4U0XG51</accession>
<evidence type="ECO:0000256" key="1">
    <source>
        <dbReference type="SAM" id="MobiDB-lite"/>
    </source>
</evidence>
<evidence type="ECO:0000313" key="2">
    <source>
        <dbReference type="EMBL" id="TKA73615.1"/>
    </source>
</evidence>
<proteinExistence type="predicted"/>
<evidence type="ECO:0000313" key="3">
    <source>
        <dbReference type="Proteomes" id="UP000308768"/>
    </source>
</evidence>
<feature type="compositionally biased region" description="Basic residues" evidence="1">
    <location>
        <begin position="101"/>
        <end position="117"/>
    </location>
</feature>
<dbReference type="OrthoDB" id="2590398at2759"/>
<name>A0A4U0XG51_9PEZI</name>
<protein>
    <submittedName>
        <fullName evidence="2">Uncharacterized protein</fullName>
    </submittedName>
</protein>
<reference evidence="2 3" key="1">
    <citation type="submission" date="2017-03" db="EMBL/GenBank/DDBJ databases">
        <title>Genomes of endolithic fungi from Antarctica.</title>
        <authorList>
            <person name="Coleine C."/>
            <person name="Masonjones S."/>
            <person name="Stajich J.E."/>
        </authorList>
    </citation>
    <scope>NUCLEOTIDE SEQUENCE [LARGE SCALE GENOMIC DNA]</scope>
    <source>
        <strain evidence="2 3">CCFEE 5187</strain>
    </source>
</reference>
<gene>
    <name evidence="2" type="ORF">B0A49_07953</name>
</gene>
<dbReference type="EMBL" id="NAJN01000419">
    <property type="protein sequence ID" value="TKA73615.1"/>
    <property type="molecule type" value="Genomic_DNA"/>
</dbReference>
<feature type="region of interest" description="Disordered" evidence="1">
    <location>
        <begin position="241"/>
        <end position="290"/>
    </location>
</feature>
<comment type="caution">
    <text evidence="2">The sequence shown here is derived from an EMBL/GenBank/DDBJ whole genome shotgun (WGS) entry which is preliminary data.</text>
</comment>